<protein>
    <submittedName>
        <fullName evidence="11">Uncharacterized protein</fullName>
    </submittedName>
</protein>
<reference evidence="12" key="1">
    <citation type="submission" date="2013-03" db="EMBL/GenBank/DDBJ databases">
        <title>The Genome Sequence of Anopheles minimus MINIMUS1.</title>
        <authorList>
            <consortium name="The Broad Institute Genomics Platform"/>
            <person name="Neafsey D.E."/>
            <person name="Walton C."/>
            <person name="Walker B."/>
            <person name="Young S.K."/>
            <person name="Zeng Q."/>
            <person name="Gargeya S."/>
            <person name="Fitzgerald M."/>
            <person name="Haas B."/>
            <person name="Abouelleil A."/>
            <person name="Allen A.W."/>
            <person name="Alvarado L."/>
            <person name="Arachchi H.M."/>
            <person name="Berlin A.M."/>
            <person name="Chapman S.B."/>
            <person name="Gainer-Dewar J."/>
            <person name="Goldberg J."/>
            <person name="Griggs A."/>
            <person name="Gujja S."/>
            <person name="Hansen M."/>
            <person name="Howarth C."/>
            <person name="Imamovic A."/>
            <person name="Ireland A."/>
            <person name="Larimer J."/>
            <person name="McCowan C."/>
            <person name="Murphy C."/>
            <person name="Pearson M."/>
            <person name="Poon T.W."/>
            <person name="Priest M."/>
            <person name="Roberts A."/>
            <person name="Saif S."/>
            <person name="Shea T."/>
            <person name="Sisk P."/>
            <person name="Sykes S."/>
            <person name="Wortman J."/>
            <person name="Nusbaum C."/>
            <person name="Birren B."/>
        </authorList>
    </citation>
    <scope>NUCLEOTIDE SEQUENCE [LARGE SCALE GENOMIC DNA]</scope>
    <source>
        <strain evidence="12">MINIMUS1</strain>
    </source>
</reference>
<feature type="transmembrane region" description="Helical" evidence="10">
    <location>
        <begin position="274"/>
        <end position="295"/>
    </location>
</feature>
<dbReference type="PANTHER" id="PTHR21137">
    <property type="entry name" value="ODORANT RECEPTOR"/>
    <property type="match status" value="1"/>
</dbReference>
<evidence type="ECO:0000256" key="5">
    <source>
        <dbReference type="ARBA" id="ARBA00022725"/>
    </source>
</evidence>
<dbReference type="GO" id="GO:0005549">
    <property type="term" value="F:odorant binding"/>
    <property type="evidence" value="ECO:0007669"/>
    <property type="project" value="InterPro"/>
</dbReference>
<sequence length="379" mass="43921">MYIVERLRAVVRRRLERVSLDPRRQHTAFVASLNRVGGLVGIDVFSANFKPGNLHLRLVLLDTFVFFWINLYNLTTTYGNLVEFMYCFVTLLYVGIACIKMHVFVKHSTLIMKLHKFMVQFFERFHGDPEQDELLVRTLQNTYLLMTLFGFCSCTAALLMFLYSLVWSITVEYALPLGFYIPNVGTDYLRGFALNYAFQLFESGLMVTGIISSECAFFMFLLNACLQVDMLRLDYSKSMCNLFELHFFIVFGCIFCQLVSIVVVVVTVPDWYPGYFLFTMLTVQLFFSCALGQVFNIKCDELTVAIYNVPWYNMEVSDQKAIKLLLLASQHPGRLSYGFGTVNMRAFFEIYRKTYSIGMMMISVNEENYMAALLHIENY</sequence>
<reference evidence="11" key="2">
    <citation type="submission" date="2020-05" db="UniProtKB">
        <authorList>
            <consortium name="EnsemblMetazoa"/>
        </authorList>
    </citation>
    <scope>IDENTIFICATION</scope>
    <source>
        <strain evidence="11">MINIMUS1</strain>
    </source>
</reference>
<keyword evidence="8" id="KW-0675">Receptor</keyword>
<dbReference type="Proteomes" id="UP000075920">
    <property type="component" value="Unassembled WGS sequence"/>
</dbReference>
<dbReference type="EnsemblMetazoa" id="AMIN004316-RA">
    <property type="protein sequence ID" value="AMIN004316-PA"/>
    <property type="gene ID" value="AMIN004316"/>
</dbReference>
<dbReference type="GO" id="GO:0005886">
    <property type="term" value="C:plasma membrane"/>
    <property type="evidence" value="ECO:0007669"/>
    <property type="project" value="UniProtKB-SubCell"/>
</dbReference>
<evidence type="ECO:0000256" key="2">
    <source>
        <dbReference type="ARBA" id="ARBA00022475"/>
    </source>
</evidence>
<dbReference type="InterPro" id="IPR004117">
    <property type="entry name" value="7tm6_olfct_rcpt"/>
</dbReference>
<dbReference type="Pfam" id="PF02949">
    <property type="entry name" value="7tm_6"/>
    <property type="match status" value="2"/>
</dbReference>
<evidence type="ECO:0000256" key="9">
    <source>
        <dbReference type="ARBA" id="ARBA00023224"/>
    </source>
</evidence>
<accession>A0A182W1V6</accession>
<keyword evidence="12" id="KW-1185">Reference proteome</keyword>
<name>A0A182W1V6_9DIPT</name>
<keyword evidence="7 10" id="KW-0472">Membrane</keyword>
<dbReference type="STRING" id="112268.A0A182W1V6"/>
<feature type="transmembrane region" description="Helical" evidence="10">
    <location>
        <begin position="83"/>
        <end position="105"/>
    </location>
</feature>
<keyword evidence="9" id="KW-0807">Transducer</keyword>
<evidence type="ECO:0000256" key="3">
    <source>
        <dbReference type="ARBA" id="ARBA00022606"/>
    </source>
</evidence>
<feature type="transmembrane region" description="Helical" evidence="10">
    <location>
        <begin position="247"/>
        <end position="268"/>
    </location>
</feature>
<organism evidence="11 12">
    <name type="scientific">Anopheles minimus</name>
    <dbReference type="NCBI Taxonomy" id="112268"/>
    <lineage>
        <taxon>Eukaryota</taxon>
        <taxon>Metazoa</taxon>
        <taxon>Ecdysozoa</taxon>
        <taxon>Arthropoda</taxon>
        <taxon>Hexapoda</taxon>
        <taxon>Insecta</taxon>
        <taxon>Pterygota</taxon>
        <taxon>Neoptera</taxon>
        <taxon>Endopterygota</taxon>
        <taxon>Diptera</taxon>
        <taxon>Nematocera</taxon>
        <taxon>Culicoidea</taxon>
        <taxon>Culicidae</taxon>
        <taxon>Anophelinae</taxon>
        <taxon>Anopheles</taxon>
    </lineage>
</organism>
<evidence type="ECO:0000256" key="1">
    <source>
        <dbReference type="ARBA" id="ARBA00004651"/>
    </source>
</evidence>
<evidence type="ECO:0000256" key="8">
    <source>
        <dbReference type="ARBA" id="ARBA00023170"/>
    </source>
</evidence>
<keyword evidence="4 10" id="KW-0812">Transmembrane</keyword>
<evidence type="ECO:0000313" key="11">
    <source>
        <dbReference type="EnsemblMetazoa" id="AMIN004316-PA"/>
    </source>
</evidence>
<evidence type="ECO:0000256" key="7">
    <source>
        <dbReference type="ARBA" id="ARBA00023136"/>
    </source>
</evidence>
<evidence type="ECO:0000256" key="6">
    <source>
        <dbReference type="ARBA" id="ARBA00022989"/>
    </source>
</evidence>
<keyword evidence="2" id="KW-1003">Cell membrane</keyword>
<evidence type="ECO:0000256" key="10">
    <source>
        <dbReference type="SAM" id="Phobius"/>
    </source>
</evidence>
<dbReference type="PANTHER" id="PTHR21137:SF35">
    <property type="entry name" value="ODORANT RECEPTOR 19A-RELATED"/>
    <property type="match status" value="1"/>
</dbReference>
<dbReference type="AlphaFoldDB" id="A0A182W1V6"/>
<dbReference type="VEuPathDB" id="VectorBase:AMIN004316"/>
<feature type="transmembrane region" description="Helical" evidence="10">
    <location>
        <begin position="143"/>
        <end position="166"/>
    </location>
</feature>
<feature type="transmembrane region" description="Helical" evidence="10">
    <location>
        <begin position="54"/>
        <end position="71"/>
    </location>
</feature>
<keyword evidence="3" id="KW-0716">Sensory transduction</keyword>
<proteinExistence type="predicted"/>
<evidence type="ECO:0000256" key="4">
    <source>
        <dbReference type="ARBA" id="ARBA00022692"/>
    </source>
</evidence>
<feature type="transmembrane region" description="Helical" evidence="10">
    <location>
        <begin position="204"/>
        <end position="226"/>
    </location>
</feature>
<dbReference type="GO" id="GO:0007165">
    <property type="term" value="P:signal transduction"/>
    <property type="evidence" value="ECO:0007669"/>
    <property type="project" value="UniProtKB-KW"/>
</dbReference>
<evidence type="ECO:0000313" key="12">
    <source>
        <dbReference type="Proteomes" id="UP000075920"/>
    </source>
</evidence>
<dbReference type="GO" id="GO:0004984">
    <property type="term" value="F:olfactory receptor activity"/>
    <property type="evidence" value="ECO:0007669"/>
    <property type="project" value="InterPro"/>
</dbReference>
<keyword evidence="6 10" id="KW-1133">Transmembrane helix</keyword>
<keyword evidence="5" id="KW-0552">Olfaction</keyword>
<comment type="subcellular location">
    <subcellularLocation>
        <location evidence="1">Cell membrane</location>
        <topology evidence="1">Multi-pass membrane protein</topology>
    </subcellularLocation>
</comment>